<gene>
    <name evidence="1" type="ORF">CDAR_38061</name>
</gene>
<accession>A0AAV4WFP9</accession>
<protein>
    <submittedName>
        <fullName evidence="1">Uncharacterized protein</fullName>
    </submittedName>
</protein>
<organism evidence="1 2">
    <name type="scientific">Caerostris darwini</name>
    <dbReference type="NCBI Taxonomy" id="1538125"/>
    <lineage>
        <taxon>Eukaryota</taxon>
        <taxon>Metazoa</taxon>
        <taxon>Ecdysozoa</taxon>
        <taxon>Arthropoda</taxon>
        <taxon>Chelicerata</taxon>
        <taxon>Arachnida</taxon>
        <taxon>Araneae</taxon>
        <taxon>Araneomorphae</taxon>
        <taxon>Entelegynae</taxon>
        <taxon>Araneoidea</taxon>
        <taxon>Araneidae</taxon>
        <taxon>Caerostris</taxon>
    </lineage>
</organism>
<comment type="caution">
    <text evidence="1">The sequence shown here is derived from an EMBL/GenBank/DDBJ whole genome shotgun (WGS) entry which is preliminary data.</text>
</comment>
<reference evidence="1 2" key="1">
    <citation type="submission" date="2021-06" db="EMBL/GenBank/DDBJ databases">
        <title>Caerostris darwini draft genome.</title>
        <authorList>
            <person name="Kono N."/>
            <person name="Arakawa K."/>
        </authorList>
    </citation>
    <scope>NUCLEOTIDE SEQUENCE [LARGE SCALE GENOMIC DNA]</scope>
</reference>
<dbReference type="Proteomes" id="UP001054837">
    <property type="component" value="Unassembled WGS sequence"/>
</dbReference>
<dbReference type="EMBL" id="BPLQ01014622">
    <property type="protein sequence ID" value="GIY81467.1"/>
    <property type="molecule type" value="Genomic_DNA"/>
</dbReference>
<proteinExistence type="predicted"/>
<dbReference type="AlphaFoldDB" id="A0AAV4WFP9"/>
<sequence length="113" mass="13206">MLFMCSFTISPNHSKITTNFKKVFLQRTQTIKDFLFQSWAFVAFRKFRNYDLRVSICSSGSKAVKGLRPDLRKSQGLRRYSAVNRAINSPSLDLSSELHVNDKRENMNFHFHV</sequence>
<evidence type="ECO:0000313" key="2">
    <source>
        <dbReference type="Proteomes" id="UP001054837"/>
    </source>
</evidence>
<name>A0AAV4WFP9_9ARAC</name>
<keyword evidence="2" id="KW-1185">Reference proteome</keyword>
<evidence type="ECO:0000313" key="1">
    <source>
        <dbReference type="EMBL" id="GIY81467.1"/>
    </source>
</evidence>